<protein>
    <submittedName>
        <fullName evidence="1">Protein NLRC3-like</fullName>
    </submittedName>
</protein>
<dbReference type="Gene3D" id="3.80.10.10">
    <property type="entry name" value="Ribonuclease Inhibitor"/>
    <property type="match status" value="1"/>
</dbReference>
<accession>A0A8H4ETS2</accession>
<dbReference type="OrthoDB" id="120976at2759"/>
<proteinExistence type="predicted"/>
<sequence length="194" mass="22193">MLNAKEQALLVPFKITLPSHPKPLFEYTSYILSVTNALYDGIRIWLLSNQRYKVGHELENAFKCSLIAMLLRTSKNLKYLYLDEIFCNQLIYEALYENTTITSIDLYKLNSNYKFTAMDVLVKVLYKNSTLTSLNLGSIKLGFEGVNMLLKALHQNSVLNSLNICDCWIDAEGGNVLADFLCKNTTLDRKEEKD</sequence>
<dbReference type="SUPFAM" id="SSF52047">
    <property type="entry name" value="RNI-like"/>
    <property type="match status" value="1"/>
</dbReference>
<dbReference type="Proteomes" id="UP000439903">
    <property type="component" value="Unassembled WGS sequence"/>
</dbReference>
<dbReference type="PANTHER" id="PTHR47679">
    <property type="entry name" value="PROTEIN TORNADO 1"/>
    <property type="match status" value="1"/>
</dbReference>
<name>A0A8H4ETS2_GIGMA</name>
<comment type="caution">
    <text evidence="1">The sequence shown here is derived from an EMBL/GenBank/DDBJ whole genome shotgun (WGS) entry which is preliminary data.</text>
</comment>
<evidence type="ECO:0000313" key="1">
    <source>
        <dbReference type="EMBL" id="KAF0553042.1"/>
    </source>
</evidence>
<dbReference type="PANTHER" id="PTHR47679:SF2">
    <property type="entry name" value="C-TERMINAL OF ROC (COR) DOMAIN-CONTAINING PROTEIN"/>
    <property type="match status" value="1"/>
</dbReference>
<dbReference type="AlphaFoldDB" id="A0A8H4ETS2"/>
<evidence type="ECO:0000313" key="2">
    <source>
        <dbReference type="Proteomes" id="UP000439903"/>
    </source>
</evidence>
<organism evidence="1 2">
    <name type="scientific">Gigaspora margarita</name>
    <dbReference type="NCBI Taxonomy" id="4874"/>
    <lineage>
        <taxon>Eukaryota</taxon>
        <taxon>Fungi</taxon>
        <taxon>Fungi incertae sedis</taxon>
        <taxon>Mucoromycota</taxon>
        <taxon>Glomeromycotina</taxon>
        <taxon>Glomeromycetes</taxon>
        <taxon>Diversisporales</taxon>
        <taxon>Gigasporaceae</taxon>
        <taxon>Gigaspora</taxon>
    </lineage>
</organism>
<keyword evidence="2" id="KW-1185">Reference proteome</keyword>
<dbReference type="InterPro" id="IPR032675">
    <property type="entry name" value="LRR_dom_sf"/>
</dbReference>
<reference evidence="1 2" key="1">
    <citation type="journal article" date="2019" name="Environ. Microbiol.">
        <title>At the nexus of three kingdoms: the genome of the mycorrhizal fungus Gigaspora margarita provides insights into plant, endobacterial and fungal interactions.</title>
        <authorList>
            <person name="Venice F."/>
            <person name="Ghignone S."/>
            <person name="Salvioli di Fossalunga A."/>
            <person name="Amselem J."/>
            <person name="Novero M."/>
            <person name="Xianan X."/>
            <person name="Sedzielewska Toro K."/>
            <person name="Morin E."/>
            <person name="Lipzen A."/>
            <person name="Grigoriev I.V."/>
            <person name="Henrissat B."/>
            <person name="Martin F.M."/>
            <person name="Bonfante P."/>
        </authorList>
    </citation>
    <scope>NUCLEOTIDE SEQUENCE [LARGE SCALE GENOMIC DNA]</scope>
    <source>
        <strain evidence="1 2">BEG34</strain>
    </source>
</reference>
<dbReference type="EMBL" id="WTPW01000059">
    <property type="protein sequence ID" value="KAF0553042.1"/>
    <property type="molecule type" value="Genomic_DNA"/>
</dbReference>
<gene>
    <name evidence="1" type="ORF">F8M41_020728</name>
</gene>